<gene>
    <name evidence="1" type="ORF">EHV08_10010</name>
</gene>
<sequence length="118" mass="13608">MERKMRMQIAKDMAFVLTSNDGRRMKWNASKTDLMEALHWTFMNDTLANYDGSPCRFCTLVERACTAFGITVPRNPRRTVTRACSRMGVRNATLCRRCCIIAQAEKTEHPLLRLITFS</sequence>
<accession>A0A3S0PDB8</accession>
<protein>
    <submittedName>
        <fullName evidence="1">Uncharacterized protein</fullName>
    </submittedName>
</protein>
<dbReference type="EMBL" id="RYYU01000001">
    <property type="protein sequence ID" value="RUL60046.1"/>
    <property type="molecule type" value="Genomic_DNA"/>
</dbReference>
<dbReference type="AlphaFoldDB" id="A0A3S0PDB8"/>
<organism evidence="1 2">
    <name type="scientific">Prevotella koreensis</name>
    <dbReference type="NCBI Taxonomy" id="2490854"/>
    <lineage>
        <taxon>Bacteria</taxon>
        <taxon>Pseudomonadati</taxon>
        <taxon>Bacteroidota</taxon>
        <taxon>Bacteroidia</taxon>
        <taxon>Bacteroidales</taxon>
        <taxon>Prevotellaceae</taxon>
        <taxon>Prevotella</taxon>
    </lineage>
</organism>
<comment type="caution">
    <text evidence="1">The sequence shown here is derived from an EMBL/GenBank/DDBJ whole genome shotgun (WGS) entry which is preliminary data.</text>
</comment>
<dbReference type="OrthoDB" id="9840678at2"/>
<proteinExistence type="predicted"/>
<reference evidence="1 2" key="1">
    <citation type="submission" date="2018-12" db="EMBL/GenBank/DDBJ databases">
        <title>Genome sequencing of Prevotella sp. KCOM 3155 (= JS262).</title>
        <authorList>
            <person name="Kook J.-K."/>
            <person name="Park S.-N."/>
            <person name="Lim Y.K."/>
        </authorList>
    </citation>
    <scope>NUCLEOTIDE SEQUENCE [LARGE SCALE GENOMIC DNA]</scope>
    <source>
        <strain evidence="1 2">KCOM 3155</strain>
    </source>
</reference>
<evidence type="ECO:0000313" key="1">
    <source>
        <dbReference type="EMBL" id="RUL60046.1"/>
    </source>
</evidence>
<dbReference type="RefSeq" id="WP_158676077.1">
    <property type="nucleotide sequence ID" value="NZ_RYYU01000001.1"/>
</dbReference>
<evidence type="ECO:0000313" key="2">
    <source>
        <dbReference type="Proteomes" id="UP000278983"/>
    </source>
</evidence>
<name>A0A3S0PDB8_9BACT</name>
<dbReference type="Proteomes" id="UP000278983">
    <property type="component" value="Unassembled WGS sequence"/>
</dbReference>
<keyword evidence="2" id="KW-1185">Reference proteome</keyword>